<dbReference type="SUPFAM" id="SSF46626">
    <property type="entry name" value="Cytochrome c"/>
    <property type="match status" value="1"/>
</dbReference>
<dbReference type="STRING" id="476157.GCA_001663155_00549"/>
<dbReference type="GO" id="GO:0020037">
    <property type="term" value="F:heme binding"/>
    <property type="evidence" value="ECO:0007669"/>
    <property type="project" value="InterPro"/>
</dbReference>
<dbReference type="PROSITE" id="PS51257">
    <property type="entry name" value="PROKAR_LIPOPROTEIN"/>
    <property type="match status" value="1"/>
</dbReference>
<reference evidence="7 8" key="1">
    <citation type="submission" date="2019-07" db="EMBL/GenBank/DDBJ databases">
        <title>Genomic Encyclopedia of Archaeal and Bacterial Type Strains, Phase II (KMG-II): from individual species to whole genera.</title>
        <authorList>
            <person name="Goeker M."/>
        </authorList>
    </citation>
    <scope>NUCLEOTIDE SEQUENCE [LARGE SCALE GENOMIC DNA]</scope>
    <source>
        <strain evidence="7 8">ATCC BAA-2084</strain>
    </source>
</reference>
<evidence type="ECO:0000256" key="1">
    <source>
        <dbReference type="ARBA" id="ARBA00022617"/>
    </source>
</evidence>
<protein>
    <submittedName>
        <fullName evidence="7">Cytochrome c553</fullName>
    </submittedName>
</protein>
<evidence type="ECO:0000256" key="4">
    <source>
        <dbReference type="PROSITE-ProRule" id="PRU00433"/>
    </source>
</evidence>
<proteinExistence type="predicted"/>
<dbReference type="EMBL" id="VLLK01000001">
    <property type="protein sequence ID" value="TWJ08579.1"/>
    <property type="molecule type" value="Genomic_DNA"/>
</dbReference>
<dbReference type="Gene3D" id="1.10.760.10">
    <property type="entry name" value="Cytochrome c-like domain"/>
    <property type="match status" value="1"/>
</dbReference>
<dbReference type="Pfam" id="PF00034">
    <property type="entry name" value="Cytochrom_C"/>
    <property type="match status" value="1"/>
</dbReference>
<dbReference type="Proteomes" id="UP000320547">
    <property type="component" value="Unassembled WGS sequence"/>
</dbReference>
<evidence type="ECO:0000313" key="8">
    <source>
        <dbReference type="Proteomes" id="UP000320547"/>
    </source>
</evidence>
<name>A0A562USJ8_9SPHN</name>
<evidence type="ECO:0000259" key="6">
    <source>
        <dbReference type="PROSITE" id="PS51007"/>
    </source>
</evidence>
<evidence type="ECO:0000313" key="7">
    <source>
        <dbReference type="EMBL" id="TWJ08579.1"/>
    </source>
</evidence>
<evidence type="ECO:0000256" key="2">
    <source>
        <dbReference type="ARBA" id="ARBA00022723"/>
    </source>
</evidence>
<dbReference type="GO" id="GO:0009055">
    <property type="term" value="F:electron transfer activity"/>
    <property type="evidence" value="ECO:0007669"/>
    <property type="project" value="InterPro"/>
</dbReference>
<evidence type="ECO:0000256" key="5">
    <source>
        <dbReference type="SAM" id="SignalP"/>
    </source>
</evidence>
<keyword evidence="8" id="KW-1185">Reference proteome</keyword>
<comment type="caution">
    <text evidence="7">The sequence shown here is derived from an EMBL/GenBank/DDBJ whole genome shotgun (WGS) entry which is preliminary data.</text>
</comment>
<dbReference type="InterPro" id="IPR036909">
    <property type="entry name" value="Cyt_c-like_dom_sf"/>
</dbReference>
<gene>
    <name evidence="7" type="ORF">JN10_0193</name>
</gene>
<sequence>MLIKRLFILVTPLLIAACVTDHNANALSESAAEGRAFAQTNCASCHALEDGVSPNPNAPSLRRAANRLPDWAIEASFERGVQIGHSMEMPAFVFEDGDIANLLAYLETLKEKD</sequence>
<dbReference type="PROSITE" id="PS51007">
    <property type="entry name" value="CYTC"/>
    <property type="match status" value="1"/>
</dbReference>
<keyword evidence="2 4" id="KW-0479">Metal-binding</keyword>
<keyword evidence="5" id="KW-0732">Signal</keyword>
<evidence type="ECO:0000256" key="3">
    <source>
        <dbReference type="ARBA" id="ARBA00023004"/>
    </source>
</evidence>
<keyword evidence="1 4" id="KW-0349">Heme</keyword>
<dbReference type="RefSeq" id="WP_067597042.1">
    <property type="nucleotide sequence ID" value="NZ_CP015963.1"/>
</dbReference>
<feature type="signal peptide" evidence="5">
    <location>
        <begin position="1"/>
        <end position="16"/>
    </location>
</feature>
<feature type="domain" description="Cytochrome c" evidence="6">
    <location>
        <begin position="29"/>
        <end position="110"/>
    </location>
</feature>
<dbReference type="GO" id="GO:0046872">
    <property type="term" value="F:metal ion binding"/>
    <property type="evidence" value="ECO:0007669"/>
    <property type="project" value="UniProtKB-KW"/>
</dbReference>
<organism evidence="7 8">
    <name type="scientific">Altererythrobacter ishigakiensis</name>
    <dbReference type="NCBI Taxonomy" id="476157"/>
    <lineage>
        <taxon>Bacteria</taxon>
        <taxon>Pseudomonadati</taxon>
        <taxon>Pseudomonadota</taxon>
        <taxon>Alphaproteobacteria</taxon>
        <taxon>Sphingomonadales</taxon>
        <taxon>Erythrobacteraceae</taxon>
        <taxon>Altererythrobacter</taxon>
    </lineage>
</organism>
<accession>A0A562USJ8</accession>
<dbReference type="AlphaFoldDB" id="A0A562USJ8"/>
<dbReference type="InterPro" id="IPR009056">
    <property type="entry name" value="Cyt_c-like_dom"/>
</dbReference>
<keyword evidence="3 4" id="KW-0408">Iron</keyword>
<feature type="chain" id="PRO_5021865700" evidence="5">
    <location>
        <begin position="17"/>
        <end position="113"/>
    </location>
</feature>